<gene>
    <name evidence="1" type="primary">yabP</name>
    <name evidence="1" type="ORF">ABG79_01430</name>
</gene>
<dbReference type="GO" id="GO:0030435">
    <property type="term" value="P:sporulation resulting in formation of a cellular spore"/>
    <property type="evidence" value="ECO:0007669"/>
    <property type="project" value="InterPro"/>
</dbReference>
<dbReference type="RefSeq" id="WP_057978573.1">
    <property type="nucleotide sequence ID" value="NZ_LKHP01000007.1"/>
</dbReference>
<comment type="caution">
    <text evidence="1">The sequence shown here is derived from an EMBL/GenBank/DDBJ whole genome shotgun (WGS) entry which is preliminary data.</text>
</comment>
<dbReference type="Pfam" id="PF07873">
    <property type="entry name" value="YabP"/>
    <property type="match status" value="1"/>
</dbReference>
<evidence type="ECO:0000313" key="2">
    <source>
        <dbReference type="Proteomes" id="UP000052015"/>
    </source>
</evidence>
<organism evidence="1 2">
    <name type="scientific">Caloramator mitchellensis</name>
    <dbReference type="NCBI Taxonomy" id="908809"/>
    <lineage>
        <taxon>Bacteria</taxon>
        <taxon>Bacillati</taxon>
        <taxon>Bacillota</taxon>
        <taxon>Clostridia</taxon>
        <taxon>Eubacteriales</taxon>
        <taxon>Clostridiaceae</taxon>
        <taxon>Caloramator</taxon>
    </lineage>
</organism>
<accession>A0A0R3JT73</accession>
<dbReference type="EMBL" id="LKHP01000007">
    <property type="protein sequence ID" value="KRQ86680.1"/>
    <property type="molecule type" value="Genomic_DNA"/>
</dbReference>
<keyword evidence="2" id="KW-1185">Reference proteome</keyword>
<dbReference type="PIRSF" id="PIRSF011576">
    <property type="entry name" value="YabP"/>
    <property type="match status" value="1"/>
</dbReference>
<dbReference type="AlphaFoldDB" id="A0A0R3JT73"/>
<dbReference type="Gene3D" id="2.60.40.2000">
    <property type="match status" value="1"/>
</dbReference>
<proteinExistence type="predicted"/>
<name>A0A0R3JT73_CALMK</name>
<dbReference type="InterPro" id="IPR012504">
    <property type="entry name" value="Spore_YabP"/>
</dbReference>
<dbReference type="Proteomes" id="UP000052015">
    <property type="component" value="Unassembled WGS sequence"/>
</dbReference>
<dbReference type="InterPro" id="IPR038705">
    <property type="entry name" value="YabP_sf"/>
</dbReference>
<dbReference type="InterPro" id="IPR022476">
    <property type="entry name" value="Spore_YabP/YqfC"/>
</dbReference>
<dbReference type="NCBIfam" id="TIGR02892">
    <property type="entry name" value="spore_yabP"/>
    <property type="match status" value="1"/>
</dbReference>
<evidence type="ECO:0000313" key="1">
    <source>
        <dbReference type="EMBL" id="KRQ86680.1"/>
    </source>
</evidence>
<protein>
    <submittedName>
        <fullName evidence="1">Spore protein YabP</fullName>
    </submittedName>
</protein>
<dbReference type="OrthoDB" id="9795125at2"/>
<reference evidence="1 2" key="1">
    <citation type="submission" date="2015-09" db="EMBL/GenBank/DDBJ databases">
        <title>Draft genome sequence of a Caloramator mitchellensis, a moderate thermophile from the Great Artesian Basin of Australia.</title>
        <authorList>
            <person name="Patel B.K."/>
        </authorList>
    </citation>
    <scope>NUCLEOTIDE SEQUENCE [LARGE SCALE GENOMIC DNA]</scope>
    <source>
        <strain evidence="1 2">VF08</strain>
    </source>
</reference>
<dbReference type="STRING" id="908809.ABG79_01430"/>
<sequence>MENVKIVKTDHKIVVDNRKRVNLTGVTQVHTFNEEQVNLTTIMGALVIRGKELKVNKLSVETGEVSIDGEFISLTYISKDEGRNESFLKKLFK</sequence>